<dbReference type="RefSeq" id="WP_153334264.1">
    <property type="nucleotide sequence ID" value="NZ_JAQJVI010000025.1"/>
</dbReference>
<keyword evidence="2" id="KW-1185">Reference proteome</keyword>
<protein>
    <recommendedName>
        <fullName evidence="3">DNA-binding protein</fullName>
    </recommendedName>
</protein>
<gene>
    <name evidence="1" type="ORF">PI499_16790</name>
</gene>
<reference evidence="1 2" key="1">
    <citation type="submission" date="2023-01" db="EMBL/GenBank/DDBJ databases">
        <title>Effects of deletion of Siderophore biosynthase gene in Pseudomonas fragi on quorum sensing and spoliage ability.</title>
        <authorList>
            <person name="Cui F."/>
            <person name="Wang D."/>
            <person name="Liu J."/>
            <person name="Wang Q."/>
            <person name="Li T."/>
            <person name="Li J."/>
        </authorList>
    </citation>
    <scope>NUCLEOTIDE SEQUENCE [LARGE SCALE GENOMIC DNA]</scope>
    <source>
        <strain evidence="1 2">MS-10</strain>
    </source>
</reference>
<evidence type="ECO:0000313" key="2">
    <source>
        <dbReference type="Proteomes" id="UP001212337"/>
    </source>
</evidence>
<dbReference type="EMBL" id="JAQJVI010000025">
    <property type="protein sequence ID" value="MDA7023521.1"/>
    <property type="molecule type" value="Genomic_DNA"/>
</dbReference>
<evidence type="ECO:0008006" key="3">
    <source>
        <dbReference type="Google" id="ProtNLM"/>
    </source>
</evidence>
<comment type="caution">
    <text evidence="1">The sequence shown here is derived from an EMBL/GenBank/DDBJ whole genome shotgun (WGS) entry which is preliminary data.</text>
</comment>
<dbReference type="Proteomes" id="UP001212337">
    <property type="component" value="Unassembled WGS sequence"/>
</dbReference>
<proteinExistence type="predicted"/>
<accession>A0ABT4WTY3</accession>
<evidence type="ECO:0000313" key="1">
    <source>
        <dbReference type="EMBL" id="MDA7023521.1"/>
    </source>
</evidence>
<sequence length="179" mass="20243">MTELKLINSLPQNYKLVSEACAAEMLSRSVGTLKNWRSKGCYQLLLPAFASRDGVKYLVSDVHRFRDARPRKTHLYPRILILLEASCPTDIQPDAKLSAKEFSVLCKVSPSSIAVWQWTRKYADVLPFSGSGLSATYSGHEILAFIDAGRKYWNTQSELRNKPYKLRHSGSSSFKQNRA</sequence>
<name>A0ABT4WTY3_PSEFR</name>
<organism evidence="1 2">
    <name type="scientific">Pseudomonas fragi</name>
    <dbReference type="NCBI Taxonomy" id="296"/>
    <lineage>
        <taxon>Bacteria</taxon>
        <taxon>Pseudomonadati</taxon>
        <taxon>Pseudomonadota</taxon>
        <taxon>Gammaproteobacteria</taxon>
        <taxon>Pseudomonadales</taxon>
        <taxon>Pseudomonadaceae</taxon>
        <taxon>Pseudomonas</taxon>
    </lineage>
</organism>